<name>A0ABU6YPI6_9FABA</name>
<evidence type="ECO:0000313" key="2">
    <source>
        <dbReference type="EMBL" id="MED6211672.1"/>
    </source>
</evidence>
<gene>
    <name evidence="2" type="ORF">PIB30_075986</name>
</gene>
<evidence type="ECO:0000259" key="1">
    <source>
        <dbReference type="Pfam" id="PF13456"/>
    </source>
</evidence>
<dbReference type="PANTHER" id="PTHR47723:SF19">
    <property type="entry name" value="POLYNUCLEOTIDYL TRANSFERASE, RIBONUCLEASE H-LIKE SUPERFAMILY PROTEIN"/>
    <property type="match status" value="1"/>
</dbReference>
<dbReference type="CDD" id="cd06222">
    <property type="entry name" value="RNase_H_like"/>
    <property type="match status" value="1"/>
</dbReference>
<dbReference type="Gene3D" id="3.30.420.10">
    <property type="entry name" value="Ribonuclease H-like superfamily/Ribonuclease H"/>
    <property type="match status" value="1"/>
</dbReference>
<feature type="domain" description="RNase H type-1" evidence="1">
    <location>
        <begin position="28"/>
        <end position="92"/>
    </location>
</feature>
<keyword evidence="3" id="KW-1185">Reference proteome</keyword>
<proteinExistence type="predicted"/>
<reference evidence="2 3" key="1">
    <citation type="journal article" date="2023" name="Plants (Basel)">
        <title>Bridging the Gap: Combining Genomics and Transcriptomics Approaches to Understand Stylosanthes scabra, an Orphan Legume from the Brazilian Caatinga.</title>
        <authorList>
            <person name="Ferreira-Neto J.R.C."/>
            <person name="da Silva M.D."/>
            <person name="Binneck E."/>
            <person name="de Melo N.F."/>
            <person name="da Silva R.H."/>
            <person name="de Melo A.L.T.M."/>
            <person name="Pandolfi V."/>
            <person name="Bustamante F.O."/>
            <person name="Brasileiro-Vidal A.C."/>
            <person name="Benko-Iseppon A.M."/>
        </authorList>
    </citation>
    <scope>NUCLEOTIDE SEQUENCE [LARGE SCALE GENOMIC DNA]</scope>
    <source>
        <tissue evidence="2">Leaves</tissue>
    </source>
</reference>
<dbReference type="EMBL" id="JASCZI010242639">
    <property type="protein sequence ID" value="MED6211672.1"/>
    <property type="molecule type" value="Genomic_DNA"/>
</dbReference>
<dbReference type="Pfam" id="PF13456">
    <property type="entry name" value="RVT_3"/>
    <property type="match status" value="1"/>
</dbReference>
<accession>A0ABU6YPI6</accession>
<dbReference type="InterPro" id="IPR036397">
    <property type="entry name" value="RNaseH_sf"/>
</dbReference>
<protein>
    <recommendedName>
        <fullName evidence="1">RNase H type-1 domain-containing protein</fullName>
    </recommendedName>
</protein>
<sequence>MGFGCVIRDWKGNWKKGYAGTIPPSDILKDIWCEIDCHEAYILLKADTSAANNEATDLIRRIHDLMRHTWRVEISLIQRSANVVADALAKYAVLHGVDQVQLLIPRYDIKELLKQDMEA</sequence>
<evidence type="ECO:0000313" key="3">
    <source>
        <dbReference type="Proteomes" id="UP001341840"/>
    </source>
</evidence>
<dbReference type="InterPro" id="IPR002156">
    <property type="entry name" value="RNaseH_domain"/>
</dbReference>
<dbReference type="PANTHER" id="PTHR47723">
    <property type="entry name" value="OS05G0353850 PROTEIN"/>
    <property type="match status" value="1"/>
</dbReference>
<dbReference type="InterPro" id="IPR053151">
    <property type="entry name" value="RNase_H-like"/>
</dbReference>
<organism evidence="2 3">
    <name type="scientific">Stylosanthes scabra</name>
    <dbReference type="NCBI Taxonomy" id="79078"/>
    <lineage>
        <taxon>Eukaryota</taxon>
        <taxon>Viridiplantae</taxon>
        <taxon>Streptophyta</taxon>
        <taxon>Embryophyta</taxon>
        <taxon>Tracheophyta</taxon>
        <taxon>Spermatophyta</taxon>
        <taxon>Magnoliopsida</taxon>
        <taxon>eudicotyledons</taxon>
        <taxon>Gunneridae</taxon>
        <taxon>Pentapetalae</taxon>
        <taxon>rosids</taxon>
        <taxon>fabids</taxon>
        <taxon>Fabales</taxon>
        <taxon>Fabaceae</taxon>
        <taxon>Papilionoideae</taxon>
        <taxon>50 kb inversion clade</taxon>
        <taxon>dalbergioids sensu lato</taxon>
        <taxon>Dalbergieae</taxon>
        <taxon>Pterocarpus clade</taxon>
        <taxon>Stylosanthes</taxon>
    </lineage>
</organism>
<comment type="caution">
    <text evidence="2">The sequence shown here is derived from an EMBL/GenBank/DDBJ whole genome shotgun (WGS) entry which is preliminary data.</text>
</comment>
<dbReference type="Proteomes" id="UP001341840">
    <property type="component" value="Unassembled WGS sequence"/>
</dbReference>
<dbReference type="InterPro" id="IPR044730">
    <property type="entry name" value="RNase_H-like_dom_plant"/>
</dbReference>